<evidence type="ECO:0000313" key="5">
    <source>
        <dbReference type="EMBL" id="ERP31506.1"/>
    </source>
</evidence>
<dbReference type="OrthoDB" id="9808948at2"/>
<protein>
    <submittedName>
        <fullName evidence="5">Capsule polysaccharide export system periplasmic protein</fullName>
    </submittedName>
</protein>
<dbReference type="GO" id="GO:0015159">
    <property type="term" value="F:polysaccharide transmembrane transporter activity"/>
    <property type="evidence" value="ECO:0007669"/>
    <property type="project" value="InterPro"/>
</dbReference>
<dbReference type="STRING" id="1313304.CALK_1550"/>
<feature type="domain" description="Polysaccharide export protein N-terminal" evidence="3">
    <location>
        <begin position="60"/>
        <end position="123"/>
    </location>
</feature>
<dbReference type="AlphaFoldDB" id="U7D7E8"/>
<evidence type="ECO:0000256" key="2">
    <source>
        <dbReference type="SAM" id="SignalP"/>
    </source>
</evidence>
<dbReference type="PANTHER" id="PTHR33619">
    <property type="entry name" value="POLYSACCHARIDE EXPORT PROTEIN GFCE-RELATED"/>
    <property type="match status" value="1"/>
</dbReference>
<feature type="domain" description="Soluble ligand binding" evidence="4">
    <location>
        <begin position="306"/>
        <end position="348"/>
    </location>
</feature>
<dbReference type="InterPro" id="IPR019554">
    <property type="entry name" value="Soluble_ligand-bd"/>
</dbReference>
<sequence length="533" mass="59840">MKFTLLWSILLVCFISAQSLSPVQHSADLPDYQSFSPAVGGQRSSDIERISADVDIRDDLYVLGSGDRLKAYIWGADEQTLSLRVTHNGLVIIPTVGAIEVASRTFIEAQKEIRRELQRVYRTDRIDIVLDEVKTIQVPVFGEVEKEETHVVSGATRLSALIQELELSSRASKRTVEVRNSVRGTQNSYDVLAVTRGIDEAEDPYLLSGDQVFIRPVHQYMSVTGAVQNPGTYPYISGETVRDALYLSGGFTREADSSSVLLVRFVDDKDSLIHTSLDYAVLDSIVLERDDRLVVQRRHRYREHRYVTISGEVNSPGKYPIRDDQTRLSEVIDQAGGLTEKAYLSGSGIVRQNFIDAGRAEYERLSNLVYSELSPAERNYLRYRKSTSNSRLSIDFNTLFQEDDLEGIYDVVLRNKDSIHIAQRALTVNVMGAVVRPGLVKYQEGADLSYYIDVAGGYTEDARRRRTKVVKGGTENWLDPSDVDEIEMGDAIWVPEREYVDRVEAAKDILTILGGIATIVTASITVMRYLDDN</sequence>
<feature type="domain" description="Soluble ligand binding" evidence="4">
    <location>
        <begin position="428"/>
        <end position="474"/>
    </location>
</feature>
<dbReference type="Pfam" id="PF02563">
    <property type="entry name" value="Poly_export"/>
    <property type="match status" value="1"/>
</dbReference>
<evidence type="ECO:0000313" key="6">
    <source>
        <dbReference type="Proteomes" id="UP000017148"/>
    </source>
</evidence>
<proteinExistence type="predicted"/>
<dbReference type="eggNOG" id="COG1596">
    <property type="taxonomic scope" value="Bacteria"/>
</dbReference>
<evidence type="ECO:0000259" key="3">
    <source>
        <dbReference type="Pfam" id="PF02563"/>
    </source>
</evidence>
<dbReference type="EMBL" id="ASJR01000012">
    <property type="protein sequence ID" value="ERP31506.1"/>
    <property type="molecule type" value="Genomic_DNA"/>
</dbReference>
<accession>U7D7E8</accession>
<feature type="domain" description="Soluble ligand binding" evidence="4">
    <location>
        <begin position="222"/>
        <end position="265"/>
    </location>
</feature>
<comment type="caution">
    <text evidence="5">The sequence shown here is derived from an EMBL/GenBank/DDBJ whole genome shotgun (WGS) entry which is preliminary data.</text>
</comment>
<dbReference type="PANTHER" id="PTHR33619:SF3">
    <property type="entry name" value="POLYSACCHARIDE EXPORT PROTEIN GFCE-RELATED"/>
    <property type="match status" value="1"/>
</dbReference>
<reference evidence="5 6" key="1">
    <citation type="journal article" date="2013" name="Environ. Microbiol.">
        <title>Genome analysis of Chitinivibrio alkaliphilus gen. nov., sp. nov., a novel extremely haloalkaliphilic anaerobic chitinolytic bacterium from the candidate phylum Termite Group 3.</title>
        <authorList>
            <person name="Sorokin D.Y."/>
            <person name="Gumerov V.M."/>
            <person name="Rakitin A.L."/>
            <person name="Beletsky A.V."/>
            <person name="Damste J.S."/>
            <person name="Muyzer G."/>
            <person name="Mardanov A.V."/>
            <person name="Ravin N.V."/>
        </authorList>
    </citation>
    <scope>NUCLEOTIDE SEQUENCE [LARGE SCALE GENOMIC DNA]</scope>
    <source>
        <strain evidence="5 6">ACht1</strain>
    </source>
</reference>
<dbReference type="Proteomes" id="UP000017148">
    <property type="component" value="Unassembled WGS sequence"/>
</dbReference>
<organism evidence="5 6">
    <name type="scientific">Chitinivibrio alkaliphilus ACht1</name>
    <dbReference type="NCBI Taxonomy" id="1313304"/>
    <lineage>
        <taxon>Bacteria</taxon>
        <taxon>Pseudomonadati</taxon>
        <taxon>Fibrobacterota</taxon>
        <taxon>Chitinivibrionia</taxon>
        <taxon>Chitinivibrionales</taxon>
        <taxon>Chitinivibrionaceae</taxon>
        <taxon>Chitinivibrio</taxon>
    </lineage>
</organism>
<dbReference type="Gene3D" id="3.10.560.10">
    <property type="entry name" value="Outer membrane lipoprotein wza domain like"/>
    <property type="match status" value="4"/>
</dbReference>
<feature type="chain" id="PRO_5004679001" evidence="2">
    <location>
        <begin position="18"/>
        <end position="533"/>
    </location>
</feature>
<keyword evidence="6" id="KW-1185">Reference proteome</keyword>
<evidence type="ECO:0000259" key="4">
    <source>
        <dbReference type="Pfam" id="PF10531"/>
    </source>
</evidence>
<gene>
    <name evidence="5" type="ORF">CALK_1550</name>
</gene>
<feature type="signal peptide" evidence="2">
    <location>
        <begin position="1"/>
        <end position="17"/>
    </location>
</feature>
<dbReference type="Pfam" id="PF10531">
    <property type="entry name" value="SLBB"/>
    <property type="match status" value="3"/>
</dbReference>
<dbReference type="InterPro" id="IPR049712">
    <property type="entry name" value="Poly_export"/>
</dbReference>
<keyword evidence="1 2" id="KW-0732">Signal</keyword>
<evidence type="ECO:0000256" key="1">
    <source>
        <dbReference type="ARBA" id="ARBA00022729"/>
    </source>
</evidence>
<name>U7D7E8_9BACT</name>
<dbReference type="RefSeq" id="WP_022637004.1">
    <property type="nucleotide sequence ID" value="NZ_ASJR01000012.1"/>
</dbReference>
<dbReference type="InterPro" id="IPR003715">
    <property type="entry name" value="Poly_export_N"/>
</dbReference>